<evidence type="ECO:0000313" key="2">
    <source>
        <dbReference type="EMBL" id="KAH7956048.1"/>
    </source>
</evidence>
<dbReference type="Proteomes" id="UP000821837">
    <property type="component" value="Unassembled WGS sequence"/>
</dbReference>
<evidence type="ECO:0000256" key="1">
    <source>
        <dbReference type="SAM" id="MobiDB-lite"/>
    </source>
</evidence>
<organism evidence="2 3">
    <name type="scientific">Rhipicephalus sanguineus</name>
    <name type="common">Brown dog tick</name>
    <name type="synonym">Ixodes sanguineus</name>
    <dbReference type="NCBI Taxonomy" id="34632"/>
    <lineage>
        <taxon>Eukaryota</taxon>
        <taxon>Metazoa</taxon>
        <taxon>Ecdysozoa</taxon>
        <taxon>Arthropoda</taxon>
        <taxon>Chelicerata</taxon>
        <taxon>Arachnida</taxon>
        <taxon>Acari</taxon>
        <taxon>Parasitiformes</taxon>
        <taxon>Ixodida</taxon>
        <taxon>Ixodoidea</taxon>
        <taxon>Ixodidae</taxon>
        <taxon>Rhipicephalinae</taxon>
        <taxon>Rhipicephalus</taxon>
        <taxon>Rhipicephalus</taxon>
    </lineage>
</organism>
<name>A0A9D4SXV2_RHISA</name>
<accession>A0A9D4SXV2</accession>
<protein>
    <recommendedName>
        <fullName evidence="4">Nlr family card domain protein</fullName>
    </recommendedName>
</protein>
<proteinExistence type="predicted"/>
<evidence type="ECO:0008006" key="4">
    <source>
        <dbReference type="Google" id="ProtNLM"/>
    </source>
</evidence>
<dbReference type="InterPro" id="IPR052394">
    <property type="entry name" value="LRR-containing"/>
</dbReference>
<dbReference type="PANTHER" id="PTHR24114">
    <property type="entry name" value="LEUCINE RICH REPEAT FAMILY PROTEIN"/>
    <property type="match status" value="1"/>
</dbReference>
<dbReference type="VEuPathDB" id="VectorBase:RSAN_036747"/>
<dbReference type="SUPFAM" id="SSF52047">
    <property type="entry name" value="RNI-like"/>
    <property type="match status" value="1"/>
</dbReference>
<comment type="caution">
    <text evidence="2">The sequence shown here is derived from an EMBL/GenBank/DDBJ whole genome shotgun (WGS) entry which is preliminary data.</text>
</comment>
<dbReference type="PANTHER" id="PTHR24114:SF2">
    <property type="entry name" value="F-BOX DOMAIN-CONTAINING PROTEIN-RELATED"/>
    <property type="match status" value="1"/>
</dbReference>
<sequence length="717" mass="81669">MPKRKRVSADQGGVSRRKPRSPTSDFVFETSCFSGSSINYRTPCTSSEGRLCDVFRELTIWNEFFWQVGLELRELSPGQLSLVRMEGARVASEIRCKREAAMLLHRLLAYHRCLVSVDLNCYIVADHHQLICDELPRSASLTKLQVFVLDRDMCALQSVAAALPLFNHLQELECRLWNFERTFCEGLSKLLVSTASLTTLKLIAHNMEPEDGMVILHGLERNTTVTTLAITMRMNPFLSQRGVVFADYLSENQTLRTLVVTSYFANDDNVLNLMIRSLFRNTTISEVKLIGFNLDDQNSRLVAELLSENRSLKNFHMVQTTLYGSRRIPEPDGVSGRICPWMVALAKNRTLERLTMELCCFNVEECKSFFKVLASNESLKNIAVERLRPTDEAEICRFLLETGVRERVFLARRHVFEDPAVTLTECKKLSRFNINTVTPRGFDSLHTALRLLPSCSHVMSLTLEVSQRCLNEDAISLMDQYLTSTTVLRDLEVVLFSRTSTPMDRAERALMQALFFNRSIRKLCITGLHFDETAIQMLANKLQASRTLYELDFLPHDSKSSELLIQKLSPNVSKNYTLLSIQVHRYIADWVSHREFFTVNDVIGRNLSLVTRAAHFVMGTRNRYCAAAAELVHSNPGLVAKVQALASVDENEASSRIKTSMKSFSELDDFMRVAGVVKYSVTCHRRDDGQLQLTDLNRDCWLYVRQHLKIGDIPDAQ</sequence>
<evidence type="ECO:0000313" key="3">
    <source>
        <dbReference type="Proteomes" id="UP000821837"/>
    </source>
</evidence>
<dbReference type="AlphaFoldDB" id="A0A9D4SXV2"/>
<feature type="region of interest" description="Disordered" evidence="1">
    <location>
        <begin position="1"/>
        <end position="22"/>
    </location>
</feature>
<gene>
    <name evidence="2" type="ORF">HPB52_005784</name>
</gene>
<dbReference type="EMBL" id="JABSTV010001250">
    <property type="protein sequence ID" value="KAH7956048.1"/>
    <property type="molecule type" value="Genomic_DNA"/>
</dbReference>
<reference evidence="2" key="2">
    <citation type="submission" date="2021-09" db="EMBL/GenBank/DDBJ databases">
        <authorList>
            <person name="Jia N."/>
            <person name="Wang J."/>
            <person name="Shi W."/>
            <person name="Du L."/>
            <person name="Sun Y."/>
            <person name="Zhan W."/>
            <person name="Jiang J."/>
            <person name="Wang Q."/>
            <person name="Zhang B."/>
            <person name="Ji P."/>
            <person name="Sakyi L.B."/>
            <person name="Cui X."/>
            <person name="Yuan T."/>
            <person name="Jiang B."/>
            <person name="Yang W."/>
            <person name="Lam T.T.-Y."/>
            <person name="Chang Q."/>
            <person name="Ding S."/>
            <person name="Wang X."/>
            <person name="Zhu J."/>
            <person name="Ruan X."/>
            <person name="Zhao L."/>
            <person name="Wei J."/>
            <person name="Que T."/>
            <person name="Du C."/>
            <person name="Cheng J."/>
            <person name="Dai P."/>
            <person name="Han X."/>
            <person name="Huang E."/>
            <person name="Gao Y."/>
            <person name="Liu J."/>
            <person name="Shao H."/>
            <person name="Ye R."/>
            <person name="Li L."/>
            <person name="Wei W."/>
            <person name="Wang X."/>
            <person name="Wang C."/>
            <person name="Huo Q."/>
            <person name="Li W."/>
            <person name="Guo W."/>
            <person name="Chen H."/>
            <person name="Chen S."/>
            <person name="Zhou L."/>
            <person name="Zhou L."/>
            <person name="Ni X."/>
            <person name="Tian J."/>
            <person name="Zhou Y."/>
            <person name="Sheng Y."/>
            <person name="Liu T."/>
            <person name="Pan Y."/>
            <person name="Xia L."/>
            <person name="Li J."/>
            <person name="Zhao F."/>
            <person name="Cao W."/>
        </authorList>
    </citation>
    <scope>NUCLEOTIDE SEQUENCE</scope>
    <source>
        <strain evidence="2">Rsan-2018</strain>
        <tissue evidence="2">Larvae</tissue>
    </source>
</reference>
<keyword evidence="3" id="KW-1185">Reference proteome</keyword>
<dbReference type="Gene3D" id="3.80.10.10">
    <property type="entry name" value="Ribonuclease Inhibitor"/>
    <property type="match status" value="3"/>
</dbReference>
<dbReference type="InterPro" id="IPR032675">
    <property type="entry name" value="LRR_dom_sf"/>
</dbReference>
<reference evidence="2" key="1">
    <citation type="journal article" date="2020" name="Cell">
        <title>Large-Scale Comparative Analyses of Tick Genomes Elucidate Their Genetic Diversity and Vector Capacities.</title>
        <authorList>
            <consortium name="Tick Genome and Microbiome Consortium (TIGMIC)"/>
            <person name="Jia N."/>
            <person name="Wang J."/>
            <person name="Shi W."/>
            <person name="Du L."/>
            <person name="Sun Y."/>
            <person name="Zhan W."/>
            <person name="Jiang J.F."/>
            <person name="Wang Q."/>
            <person name="Zhang B."/>
            <person name="Ji P."/>
            <person name="Bell-Sakyi L."/>
            <person name="Cui X.M."/>
            <person name="Yuan T.T."/>
            <person name="Jiang B.G."/>
            <person name="Yang W.F."/>
            <person name="Lam T.T."/>
            <person name="Chang Q.C."/>
            <person name="Ding S.J."/>
            <person name="Wang X.J."/>
            <person name="Zhu J.G."/>
            <person name="Ruan X.D."/>
            <person name="Zhao L."/>
            <person name="Wei J.T."/>
            <person name="Ye R.Z."/>
            <person name="Que T.C."/>
            <person name="Du C.H."/>
            <person name="Zhou Y.H."/>
            <person name="Cheng J.X."/>
            <person name="Dai P.F."/>
            <person name="Guo W.B."/>
            <person name="Han X.H."/>
            <person name="Huang E.J."/>
            <person name="Li L.F."/>
            <person name="Wei W."/>
            <person name="Gao Y.C."/>
            <person name="Liu J.Z."/>
            <person name="Shao H.Z."/>
            <person name="Wang X."/>
            <person name="Wang C.C."/>
            <person name="Yang T.C."/>
            <person name="Huo Q.B."/>
            <person name="Li W."/>
            <person name="Chen H.Y."/>
            <person name="Chen S.E."/>
            <person name="Zhou L.G."/>
            <person name="Ni X.B."/>
            <person name="Tian J.H."/>
            <person name="Sheng Y."/>
            <person name="Liu T."/>
            <person name="Pan Y.S."/>
            <person name="Xia L.Y."/>
            <person name="Li J."/>
            <person name="Zhao F."/>
            <person name="Cao W.C."/>
        </authorList>
    </citation>
    <scope>NUCLEOTIDE SEQUENCE</scope>
    <source>
        <strain evidence="2">Rsan-2018</strain>
    </source>
</reference>